<sequence length="55" mass="6453">MRWKDRFEPRETKIVPVAERRGAKCDFFVKWVVAASGSPAKPGFLCRRFRQIQAK</sequence>
<name>A0A2P9HR55_9HYPH</name>
<gene>
    <name evidence="1" type="ORF">OHAE_2438</name>
</gene>
<evidence type="ECO:0000313" key="2">
    <source>
        <dbReference type="Proteomes" id="UP000246073"/>
    </source>
</evidence>
<protein>
    <submittedName>
        <fullName evidence="1">Uncharacterized protein</fullName>
    </submittedName>
</protein>
<dbReference type="AlphaFoldDB" id="A0A2P9HR55"/>
<dbReference type="Proteomes" id="UP000246073">
    <property type="component" value="Unassembled WGS sequence"/>
</dbReference>
<evidence type="ECO:0000313" key="1">
    <source>
        <dbReference type="EMBL" id="SPL66571.1"/>
    </source>
</evidence>
<dbReference type="EMBL" id="OOFM01000005">
    <property type="protein sequence ID" value="SPL66571.1"/>
    <property type="molecule type" value="Genomic_DNA"/>
</dbReference>
<reference evidence="2" key="1">
    <citation type="submission" date="2017-12" db="EMBL/GenBank/DDBJ databases">
        <authorList>
            <person name="Diaz M."/>
        </authorList>
    </citation>
    <scope>NUCLEOTIDE SEQUENCE [LARGE SCALE GENOMIC DNA]</scope>
    <source>
        <strain evidence="2">FI11154</strain>
    </source>
</reference>
<proteinExistence type="predicted"/>
<organism evidence="1 2">
    <name type="scientific">Ochrobactrum soli</name>
    <dbReference type="NCBI Taxonomy" id="2448455"/>
    <lineage>
        <taxon>Bacteria</taxon>
        <taxon>Pseudomonadati</taxon>
        <taxon>Pseudomonadota</taxon>
        <taxon>Alphaproteobacteria</taxon>
        <taxon>Hyphomicrobiales</taxon>
        <taxon>Brucellaceae</taxon>
        <taxon>Brucella/Ochrobactrum group</taxon>
        <taxon>Ochrobactrum</taxon>
    </lineage>
</organism>
<accession>A0A2P9HR55</accession>